<protein>
    <recommendedName>
        <fullName evidence="12">Methionine synthase reductase</fullName>
        <ecNumber evidence="11">1.16.1.8</ecNumber>
    </recommendedName>
</protein>
<dbReference type="GO" id="GO:0050660">
    <property type="term" value="F:flavin adenine dinucleotide binding"/>
    <property type="evidence" value="ECO:0007669"/>
    <property type="project" value="TreeGrafter"/>
</dbReference>
<dbReference type="PRINTS" id="PR00369">
    <property type="entry name" value="FLAVODOXIN"/>
</dbReference>
<feature type="domain" description="FAD-binding FR-type" evidence="16">
    <location>
        <begin position="406"/>
        <end position="646"/>
    </location>
</feature>
<dbReference type="GO" id="GO:0010181">
    <property type="term" value="F:FMN binding"/>
    <property type="evidence" value="ECO:0007669"/>
    <property type="project" value="InterPro"/>
</dbReference>
<dbReference type="OrthoDB" id="1856718at2759"/>
<dbReference type="InterPro" id="IPR017927">
    <property type="entry name" value="FAD-bd_FR_type"/>
</dbReference>
<dbReference type="Proteomes" id="UP000789595">
    <property type="component" value="Unassembled WGS sequence"/>
</dbReference>
<evidence type="ECO:0000256" key="13">
    <source>
        <dbReference type="SAM" id="MobiDB-lite"/>
    </source>
</evidence>
<evidence type="ECO:0000256" key="8">
    <source>
        <dbReference type="ARBA" id="ARBA00022857"/>
    </source>
</evidence>
<dbReference type="InterPro" id="IPR008254">
    <property type="entry name" value="Flavodoxin/NO_synth"/>
</dbReference>
<keyword evidence="7" id="KW-0274">FAD</keyword>
<keyword evidence="14" id="KW-0732">Signal</keyword>
<reference evidence="17" key="1">
    <citation type="submission" date="2021-11" db="EMBL/GenBank/DDBJ databases">
        <authorList>
            <consortium name="Genoscope - CEA"/>
            <person name="William W."/>
        </authorList>
    </citation>
    <scope>NUCLEOTIDE SEQUENCE</scope>
</reference>
<dbReference type="GO" id="GO:0005829">
    <property type="term" value="C:cytosol"/>
    <property type="evidence" value="ECO:0007669"/>
    <property type="project" value="TreeGrafter"/>
</dbReference>
<dbReference type="PANTHER" id="PTHR19384:SF84">
    <property type="entry name" value="METHIONINE SYNTHASE REDUCTASE"/>
    <property type="match status" value="1"/>
</dbReference>
<evidence type="ECO:0000256" key="7">
    <source>
        <dbReference type="ARBA" id="ARBA00022827"/>
    </source>
</evidence>
<comment type="caution">
    <text evidence="17">The sequence shown here is derived from an EMBL/GenBank/DDBJ whole genome shotgun (WGS) entry which is preliminary data.</text>
</comment>
<dbReference type="InterPro" id="IPR003097">
    <property type="entry name" value="CysJ-like_FAD-binding"/>
</dbReference>
<dbReference type="InterPro" id="IPR001709">
    <property type="entry name" value="Flavoprot_Pyr_Nucl_cyt_Rdtase"/>
</dbReference>
<evidence type="ECO:0000256" key="1">
    <source>
        <dbReference type="ARBA" id="ARBA00001917"/>
    </source>
</evidence>
<dbReference type="InterPro" id="IPR039261">
    <property type="entry name" value="FNR_nucleotide-bd"/>
</dbReference>
<evidence type="ECO:0000256" key="9">
    <source>
        <dbReference type="ARBA" id="ARBA00023002"/>
    </source>
</evidence>
<dbReference type="SUPFAM" id="SSF52343">
    <property type="entry name" value="Ferredoxin reductase-like, C-terminal NADP-linked domain"/>
    <property type="match status" value="1"/>
</dbReference>
<keyword evidence="3" id="KW-0028">Amino-acid biosynthesis</keyword>
<dbReference type="GO" id="GO:0030586">
    <property type="term" value="F:[methionine synthase] reductase (NADPH) activity"/>
    <property type="evidence" value="ECO:0007669"/>
    <property type="project" value="UniProtKB-EC"/>
</dbReference>
<dbReference type="Gene3D" id="3.40.50.360">
    <property type="match status" value="2"/>
</dbReference>
<evidence type="ECO:0000256" key="5">
    <source>
        <dbReference type="ARBA" id="ARBA00022643"/>
    </source>
</evidence>
<sequence>MLCIGLRQLLVVRALADELCSKQACSTKKMAEIARDAILYGGKDVAKAQKAAEDLLQKLVANGCDEAKAAPLSRKAAASLNEARSVIVVLCGEGDGAQEPNFDRFWRYLKRSADRVDQLTTAVLDIGDGALGALVSKRFEELGSTPITDVEKVVAALKPTASSTTEIQERLCVLYASQTGNAECIAKDVKVEIEARSPTCSVVVKPLDAWRERVDGTELIGKGATCIIIASTTGNGDAPDNGERFWRYVRKRAQPSDLLEGVRYCVLGLGDTNYDKFCHVGKVLDGRFAEVGADRFYELGCADEAMGLEHAVDPWLNGLWPALCGLGLIGDGSVREKVDLGEPVPVACCCSTDHAGLLLRGFDVDKFLRENPRGLDEAQLPKVREASSAEVTAAEENGRAGAFSAVRPFEAPVVGASVLADANGRRVVHVELDLTASGARYEPGDSVGVRCPNDHESLKAAAAALGVKEVSSSELIHNADLSAAPSRSVLRALAGWCSDTKERDLCLALAARPAGKLLYDACVARPRLKAYELLAALPSCRPPSEAALAGALPRLSARYYSVASSPLTPDGAARKEIVSLCFSVVKYEAGAGTNAAHSLEGADRVYARKGLCTTWLDELVRPVLAGKTITDRVPCFLKPSEAFALPEDPDAPILMVGPGTGVAPFVGFLEHRARKRRATAVSAPPPPPSALPGARPALPGARPALPGARPALPGARPSLPGARPSVQRAPQKPKTTTTTLYFGCRARDVDWLYRERMQAHASAGLDLRLAFSREDPDTKVYVQHLVKEDARKVAQLLSDGVGRVYVCGDGANMARDVHHALAHSLVAAGKAADKGAALAALEVLKKDGRLLHDIWSPIDEYED</sequence>
<keyword evidence="18" id="KW-1185">Reference proteome</keyword>
<accession>A0A8J2WH03</accession>
<evidence type="ECO:0000256" key="6">
    <source>
        <dbReference type="ARBA" id="ARBA00022691"/>
    </source>
</evidence>
<organism evidence="17 18">
    <name type="scientific">Pelagomonas calceolata</name>
    <dbReference type="NCBI Taxonomy" id="35677"/>
    <lineage>
        <taxon>Eukaryota</taxon>
        <taxon>Sar</taxon>
        <taxon>Stramenopiles</taxon>
        <taxon>Ochrophyta</taxon>
        <taxon>Pelagophyceae</taxon>
        <taxon>Pelagomonadales</taxon>
        <taxon>Pelagomonadaceae</taxon>
        <taxon>Pelagomonas</taxon>
    </lineage>
</organism>
<gene>
    <name evidence="17" type="ORF">PECAL_2P11490</name>
</gene>
<dbReference type="PROSITE" id="PS51384">
    <property type="entry name" value="FAD_FR"/>
    <property type="match status" value="1"/>
</dbReference>
<evidence type="ECO:0000256" key="14">
    <source>
        <dbReference type="SAM" id="SignalP"/>
    </source>
</evidence>
<dbReference type="PRINTS" id="PR00371">
    <property type="entry name" value="FPNCR"/>
</dbReference>
<name>A0A8J2WH03_9STRA</name>
<keyword evidence="5" id="KW-0288">FMN</keyword>
<evidence type="ECO:0000256" key="2">
    <source>
        <dbReference type="ARBA" id="ARBA00001974"/>
    </source>
</evidence>
<dbReference type="EMBL" id="CAKKNE010000002">
    <property type="protein sequence ID" value="CAH0368100.1"/>
    <property type="molecule type" value="Genomic_DNA"/>
</dbReference>
<evidence type="ECO:0000259" key="16">
    <source>
        <dbReference type="PROSITE" id="PS51384"/>
    </source>
</evidence>
<keyword evidence="6" id="KW-0949">S-adenosyl-L-methionine</keyword>
<dbReference type="InterPro" id="IPR029039">
    <property type="entry name" value="Flavoprotein-like_sf"/>
</dbReference>
<dbReference type="PANTHER" id="PTHR19384">
    <property type="entry name" value="NITRIC OXIDE SYNTHASE-RELATED"/>
    <property type="match status" value="1"/>
</dbReference>
<dbReference type="InterPro" id="IPR023173">
    <property type="entry name" value="NADPH_Cyt_P450_Rdtase_alpha"/>
</dbReference>
<proteinExistence type="predicted"/>
<dbReference type="InterPro" id="IPR001094">
    <property type="entry name" value="Flavdoxin-like"/>
</dbReference>
<keyword evidence="8" id="KW-0521">NADP</keyword>
<feature type="compositionally biased region" description="Low complexity" evidence="13">
    <location>
        <begin position="691"/>
        <end position="722"/>
    </location>
</feature>
<evidence type="ECO:0000256" key="10">
    <source>
        <dbReference type="ARBA" id="ARBA00023167"/>
    </source>
</evidence>
<dbReference type="EC" id="1.16.1.8" evidence="11"/>
<dbReference type="PROSITE" id="PS50902">
    <property type="entry name" value="FLAVODOXIN_LIKE"/>
    <property type="match status" value="1"/>
</dbReference>
<dbReference type="Gene3D" id="3.40.50.80">
    <property type="entry name" value="Nucleotide-binding domain of ferredoxin-NADP reductase (FNR) module"/>
    <property type="match status" value="1"/>
</dbReference>
<keyword evidence="4" id="KW-0285">Flavoprotein</keyword>
<dbReference type="SUPFAM" id="SSF52218">
    <property type="entry name" value="Flavoproteins"/>
    <property type="match status" value="2"/>
</dbReference>
<evidence type="ECO:0000256" key="3">
    <source>
        <dbReference type="ARBA" id="ARBA00022605"/>
    </source>
</evidence>
<comment type="cofactor">
    <cofactor evidence="2">
        <name>FAD</name>
        <dbReference type="ChEBI" id="CHEBI:57692"/>
    </cofactor>
</comment>
<feature type="chain" id="PRO_5035170862" description="Methionine synthase reductase" evidence="14">
    <location>
        <begin position="17"/>
        <end position="863"/>
    </location>
</feature>
<feature type="domain" description="Flavodoxin-like" evidence="15">
    <location>
        <begin position="171"/>
        <end position="320"/>
    </location>
</feature>
<evidence type="ECO:0000256" key="11">
    <source>
        <dbReference type="ARBA" id="ARBA00039088"/>
    </source>
</evidence>
<keyword evidence="10" id="KW-0486">Methionine biosynthesis</keyword>
<dbReference type="Pfam" id="PF00667">
    <property type="entry name" value="FAD_binding_1"/>
    <property type="match status" value="2"/>
</dbReference>
<feature type="signal peptide" evidence="14">
    <location>
        <begin position="1"/>
        <end position="16"/>
    </location>
</feature>
<dbReference type="Gene3D" id="1.20.990.10">
    <property type="entry name" value="NADPH-cytochrome p450 Reductase, Chain A, domain 3"/>
    <property type="match status" value="1"/>
</dbReference>
<dbReference type="InterPro" id="IPR001433">
    <property type="entry name" value="OxRdtase_FAD/NAD-bd"/>
</dbReference>
<dbReference type="FunFam" id="3.40.50.360:FF:000059">
    <property type="entry name" value="5-methyltetrahydrofolate-homocysteine methyltransferase reductase"/>
    <property type="match status" value="1"/>
</dbReference>
<dbReference type="Gene3D" id="2.40.30.10">
    <property type="entry name" value="Translation factors"/>
    <property type="match status" value="1"/>
</dbReference>
<dbReference type="AlphaFoldDB" id="A0A8J2WH03"/>
<dbReference type="InterPro" id="IPR017938">
    <property type="entry name" value="Riboflavin_synthase-like_b-brl"/>
</dbReference>
<dbReference type="SUPFAM" id="SSF63380">
    <property type="entry name" value="Riboflavin synthase domain-like"/>
    <property type="match status" value="1"/>
</dbReference>
<dbReference type="Pfam" id="PF00258">
    <property type="entry name" value="Flavodoxin_1"/>
    <property type="match status" value="1"/>
</dbReference>
<evidence type="ECO:0000259" key="15">
    <source>
        <dbReference type="PROSITE" id="PS50902"/>
    </source>
</evidence>
<feature type="region of interest" description="Disordered" evidence="13">
    <location>
        <begin position="676"/>
        <end position="737"/>
    </location>
</feature>
<keyword evidence="9" id="KW-0560">Oxidoreductase</keyword>
<dbReference type="GO" id="GO:0009086">
    <property type="term" value="P:methionine biosynthetic process"/>
    <property type="evidence" value="ECO:0007669"/>
    <property type="project" value="UniProtKB-KW"/>
</dbReference>
<evidence type="ECO:0000256" key="4">
    <source>
        <dbReference type="ARBA" id="ARBA00022630"/>
    </source>
</evidence>
<evidence type="ECO:0000256" key="12">
    <source>
        <dbReference type="ARBA" id="ARBA00040659"/>
    </source>
</evidence>
<dbReference type="GO" id="GO:0050667">
    <property type="term" value="P:homocysteine metabolic process"/>
    <property type="evidence" value="ECO:0007669"/>
    <property type="project" value="TreeGrafter"/>
</dbReference>
<comment type="cofactor">
    <cofactor evidence="1">
        <name>FMN</name>
        <dbReference type="ChEBI" id="CHEBI:58210"/>
    </cofactor>
</comment>
<evidence type="ECO:0000313" key="17">
    <source>
        <dbReference type="EMBL" id="CAH0368100.1"/>
    </source>
</evidence>
<dbReference type="Pfam" id="PF00175">
    <property type="entry name" value="NAD_binding_1"/>
    <property type="match status" value="1"/>
</dbReference>
<evidence type="ECO:0000313" key="18">
    <source>
        <dbReference type="Proteomes" id="UP000789595"/>
    </source>
</evidence>